<dbReference type="InterPro" id="IPR012340">
    <property type="entry name" value="NA-bd_OB-fold"/>
</dbReference>
<comment type="catalytic activity">
    <reaction evidence="9 10">
        <text>tRNA(Lys) + L-lysine + ATP = L-lysyl-tRNA(Lys) + AMP + diphosphate</text>
        <dbReference type="Rhea" id="RHEA:20792"/>
        <dbReference type="Rhea" id="RHEA-COMP:9696"/>
        <dbReference type="Rhea" id="RHEA-COMP:9697"/>
        <dbReference type="ChEBI" id="CHEBI:30616"/>
        <dbReference type="ChEBI" id="CHEBI:32551"/>
        <dbReference type="ChEBI" id="CHEBI:33019"/>
        <dbReference type="ChEBI" id="CHEBI:78442"/>
        <dbReference type="ChEBI" id="CHEBI:78529"/>
        <dbReference type="ChEBI" id="CHEBI:456215"/>
        <dbReference type="EC" id="6.1.1.6"/>
    </reaction>
</comment>
<keyword evidence="5" id="KW-0067">ATP-binding</keyword>
<sequence>MEFDRATRGKGKKGKEENLIRPSKKTSEEYLAERLKDVVAGEIRYPHTSSVPISIPQFIEKYRYLAKGEECVDASETSLAGRLMSKRSHSSKLFFYDLHADGSKVQLMANARNSTLGESDFSKLHNKARLGDIVAVTGFPTKKNRGGELTLVTESFTLLSHCLHMIPSKVSKELERWSPGQPRDPTSYILKDQETRYGQRYLDLMINEDIHHILLAKSKITNYIRSYLNRMNFVEVETPVMSISVGGGAARPFSVYHGDKDTSMFLRIAPELYLKQLVVGGFTRVFEIGKQFRNEGIDMTHHPEFTSCEFYMAFADYNELMKMTEDLLSGLVKEITGGYSKIKYHANGYDKEPIEIDFTPPFRRLDMIPELEKAAQLDIPKDLTSEEANTYLIDACEKLKVNCPPPQTTSRLLAKLVGKYVEEMCVNPTFIIHHPVIMSPFAKSHRSNDALTERFELYIVKQELCNAYTELNNPVVQRERFAHQQKERDSGDEEAMVLDESFCVALEHGLPPTGGWGMGIDRLTMLLTDSLNIKDVISFPKM</sequence>
<dbReference type="SUPFAM" id="SSF55681">
    <property type="entry name" value="Class II aaRS and biotin synthetases"/>
    <property type="match status" value="1"/>
</dbReference>
<evidence type="ECO:0000256" key="5">
    <source>
        <dbReference type="ARBA" id="ARBA00022840"/>
    </source>
</evidence>
<dbReference type="SUPFAM" id="SSF50249">
    <property type="entry name" value="Nucleic acid-binding proteins"/>
    <property type="match status" value="1"/>
</dbReference>
<evidence type="ECO:0000256" key="4">
    <source>
        <dbReference type="ARBA" id="ARBA00022741"/>
    </source>
</evidence>
<evidence type="ECO:0000256" key="2">
    <source>
        <dbReference type="ARBA" id="ARBA00013166"/>
    </source>
</evidence>
<evidence type="ECO:0000259" key="12">
    <source>
        <dbReference type="PROSITE" id="PS50862"/>
    </source>
</evidence>
<dbReference type="InterPro" id="IPR034762">
    <property type="entry name" value="Lys-tRNA-ligase_II_bac/euk"/>
</dbReference>
<dbReference type="InterPro" id="IPR004365">
    <property type="entry name" value="NA-bd_OB_tRNA"/>
</dbReference>
<name>A0ABM0TJC3_CAMSA</name>
<keyword evidence="13" id="KW-1185">Reference proteome</keyword>
<dbReference type="PANTHER" id="PTHR42918:SF13">
    <property type="entry name" value="LYSINE--TRNA LIGASE"/>
    <property type="match status" value="1"/>
</dbReference>
<protein>
    <recommendedName>
        <fullName evidence="2 10">Lysine--tRNA ligase</fullName>
        <ecNumber evidence="2 10">6.1.1.6</ecNumber>
    </recommendedName>
    <alternativeName>
        <fullName evidence="8 10">Lysyl-tRNA synthetase</fullName>
    </alternativeName>
</protein>
<evidence type="ECO:0000256" key="6">
    <source>
        <dbReference type="ARBA" id="ARBA00022917"/>
    </source>
</evidence>
<proteinExistence type="inferred from homology"/>
<accession>A0ABM0TJC3</accession>
<dbReference type="PRINTS" id="PR00982">
    <property type="entry name" value="TRNASYNTHLYS"/>
</dbReference>
<reference evidence="14" key="2">
    <citation type="submission" date="2025-08" db="UniProtKB">
        <authorList>
            <consortium name="RefSeq"/>
        </authorList>
    </citation>
    <scope>IDENTIFICATION</scope>
    <source>
        <tissue evidence="14">Leaf</tissue>
    </source>
</reference>
<dbReference type="RefSeq" id="XP_010427249.1">
    <property type="nucleotide sequence ID" value="XM_010428947.2"/>
</dbReference>
<dbReference type="NCBIfam" id="TIGR00499">
    <property type="entry name" value="lysS_bact"/>
    <property type="match status" value="1"/>
</dbReference>
<evidence type="ECO:0000313" key="14">
    <source>
        <dbReference type="RefSeq" id="XP_010427249.1"/>
    </source>
</evidence>
<dbReference type="InterPro" id="IPR044136">
    <property type="entry name" value="Lys-tRNA-ligase_II_N"/>
</dbReference>
<dbReference type="EC" id="6.1.1.6" evidence="2 10"/>
<dbReference type="Gene3D" id="3.30.930.10">
    <property type="entry name" value="Bira Bifunctional Protein, Domain 2"/>
    <property type="match status" value="1"/>
</dbReference>
<evidence type="ECO:0000256" key="3">
    <source>
        <dbReference type="ARBA" id="ARBA00022598"/>
    </source>
</evidence>
<dbReference type="Pfam" id="PF00152">
    <property type="entry name" value="tRNA-synt_2"/>
    <property type="match status" value="1"/>
</dbReference>
<evidence type="ECO:0000256" key="7">
    <source>
        <dbReference type="ARBA" id="ARBA00023146"/>
    </source>
</evidence>
<gene>
    <name evidence="14" type="primary">LOC104712122</name>
</gene>
<organism evidence="13 14">
    <name type="scientific">Camelina sativa</name>
    <name type="common">False flax</name>
    <name type="synonym">Myagrum sativum</name>
    <dbReference type="NCBI Taxonomy" id="90675"/>
    <lineage>
        <taxon>Eukaryota</taxon>
        <taxon>Viridiplantae</taxon>
        <taxon>Streptophyta</taxon>
        <taxon>Embryophyta</taxon>
        <taxon>Tracheophyta</taxon>
        <taxon>Spermatophyta</taxon>
        <taxon>Magnoliopsida</taxon>
        <taxon>eudicotyledons</taxon>
        <taxon>Gunneridae</taxon>
        <taxon>Pentapetalae</taxon>
        <taxon>rosids</taxon>
        <taxon>malvids</taxon>
        <taxon>Brassicales</taxon>
        <taxon>Brassicaceae</taxon>
        <taxon>Camelineae</taxon>
        <taxon>Camelina</taxon>
    </lineage>
</organism>
<feature type="domain" description="Aminoacyl-transfer RNA synthetases class-II family profile" evidence="12">
    <location>
        <begin position="218"/>
        <end position="540"/>
    </location>
</feature>
<dbReference type="PANTHER" id="PTHR42918">
    <property type="entry name" value="LYSYL-TRNA SYNTHETASE"/>
    <property type="match status" value="1"/>
</dbReference>
<comment type="similarity">
    <text evidence="1">Belongs to the class-II aminoacyl-tRNA synthetase family.</text>
</comment>
<feature type="region of interest" description="Disordered" evidence="11">
    <location>
        <begin position="1"/>
        <end position="21"/>
    </location>
</feature>
<keyword evidence="6" id="KW-0648">Protein biosynthesis</keyword>
<dbReference type="InterPro" id="IPR006195">
    <property type="entry name" value="aa-tRNA-synth_II"/>
</dbReference>
<dbReference type="CDD" id="cd04322">
    <property type="entry name" value="LysRS_N"/>
    <property type="match status" value="1"/>
</dbReference>
<evidence type="ECO:0000256" key="8">
    <source>
        <dbReference type="ARBA" id="ARBA00030563"/>
    </source>
</evidence>
<dbReference type="InterPro" id="IPR002313">
    <property type="entry name" value="Lys-tRNA-ligase_II"/>
</dbReference>
<keyword evidence="3" id="KW-0436">Ligase</keyword>
<evidence type="ECO:0000256" key="1">
    <source>
        <dbReference type="ARBA" id="ARBA00008226"/>
    </source>
</evidence>
<keyword evidence="4" id="KW-0547">Nucleotide-binding</keyword>
<evidence type="ECO:0000256" key="11">
    <source>
        <dbReference type="SAM" id="MobiDB-lite"/>
    </source>
</evidence>
<dbReference type="PIRSF" id="PIRSF039101">
    <property type="entry name" value="LysRS2"/>
    <property type="match status" value="1"/>
</dbReference>
<dbReference type="Proteomes" id="UP000694864">
    <property type="component" value="Chromosome 9"/>
</dbReference>
<dbReference type="InterPro" id="IPR018149">
    <property type="entry name" value="Lys-tRNA-synth_II_C"/>
</dbReference>
<evidence type="ECO:0000313" key="13">
    <source>
        <dbReference type="Proteomes" id="UP000694864"/>
    </source>
</evidence>
<dbReference type="Gene3D" id="2.40.50.140">
    <property type="entry name" value="Nucleic acid-binding proteins"/>
    <property type="match status" value="1"/>
</dbReference>
<dbReference type="NCBIfam" id="NF001756">
    <property type="entry name" value="PRK00484.1"/>
    <property type="match status" value="1"/>
</dbReference>
<dbReference type="Pfam" id="PF01336">
    <property type="entry name" value="tRNA_anti-codon"/>
    <property type="match status" value="1"/>
</dbReference>
<dbReference type="CDD" id="cd00775">
    <property type="entry name" value="LysRS_core"/>
    <property type="match status" value="1"/>
</dbReference>
<dbReference type="HAMAP" id="MF_00252">
    <property type="entry name" value="Lys_tRNA_synth_class2"/>
    <property type="match status" value="1"/>
</dbReference>
<dbReference type="InterPro" id="IPR045864">
    <property type="entry name" value="aa-tRNA-synth_II/BPL/LPL"/>
</dbReference>
<dbReference type="InterPro" id="IPR004364">
    <property type="entry name" value="Aa-tRNA-synt_II"/>
</dbReference>
<reference evidence="13" key="1">
    <citation type="journal article" date="2014" name="Nat. Commun.">
        <title>The emerging biofuel crop Camelina sativa retains a highly undifferentiated hexaploid genome structure.</title>
        <authorList>
            <person name="Kagale S."/>
            <person name="Koh C."/>
            <person name="Nixon J."/>
            <person name="Bollina V."/>
            <person name="Clarke W.E."/>
            <person name="Tuteja R."/>
            <person name="Spillane C."/>
            <person name="Robinson S.J."/>
            <person name="Links M.G."/>
            <person name="Clarke C."/>
            <person name="Higgins E.E."/>
            <person name="Huebert T."/>
            <person name="Sharpe A.G."/>
            <person name="Parkin I.A."/>
        </authorList>
    </citation>
    <scope>NUCLEOTIDE SEQUENCE [LARGE SCALE GENOMIC DNA]</scope>
    <source>
        <strain evidence="13">cv. DH55</strain>
    </source>
</reference>
<evidence type="ECO:0000256" key="10">
    <source>
        <dbReference type="RuleBase" id="RU003748"/>
    </source>
</evidence>
<evidence type="ECO:0000256" key="9">
    <source>
        <dbReference type="ARBA" id="ARBA00048573"/>
    </source>
</evidence>
<dbReference type="PROSITE" id="PS50862">
    <property type="entry name" value="AA_TRNA_LIGASE_II"/>
    <property type="match status" value="1"/>
</dbReference>
<keyword evidence="7" id="KW-0030">Aminoacyl-tRNA synthetase</keyword>
<dbReference type="GeneID" id="104712122"/>